<evidence type="ECO:0000259" key="3">
    <source>
        <dbReference type="Pfam" id="PF17100"/>
    </source>
</evidence>
<feature type="domain" description="NWD NACHT-NTPase N-terminal" evidence="3">
    <location>
        <begin position="111"/>
        <end position="339"/>
    </location>
</feature>
<keyword evidence="1" id="KW-0677">Repeat</keyword>
<dbReference type="InterPro" id="IPR031359">
    <property type="entry name" value="NACHT_N"/>
</dbReference>
<name>A0A2K0TR25_TRIHA</name>
<evidence type="ECO:0000313" key="5">
    <source>
        <dbReference type="EMBL" id="PNP47985.1"/>
    </source>
</evidence>
<feature type="domain" description="Nephrocystin 3-like N-terminal" evidence="4">
    <location>
        <begin position="413"/>
        <end position="576"/>
    </location>
</feature>
<evidence type="ECO:0000256" key="1">
    <source>
        <dbReference type="ARBA" id="ARBA00022737"/>
    </source>
</evidence>
<gene>
    <name evidence="5" type="ORF">THARTR1_10404</name>
</gene>
<evidence type="ECO:0000256" key="2">
    <source>
        <dbReference type="SAM" id="MobiDB-lite"/>
    </source>
</evidence>
<dbReference type="SUPFAM" id="SSF52540">
    <property type="entry name" value="P-loop containing nucleoside triphosphate hydrolases"/>
    <property type="match status" value="1"/>
</dbReference>
<dbReference type="PANTHER" id="PTHR10039">
    <property type="entry name" value="AMELOGENIN"/>
    <property type="match status" value="1"/>
</dbReference>
<dbReference type="Proteomes" id="UP000236290">
    <property type="component" value="Unassembled WGS sequence"/>
</dbReference>
<feature type="compositionally biased region" description="Polar residues" evidence="2">
    <location>
        <begin position="10"/>
        <end position="23"/>
    </location>
</feature>
<feature type="region of interest" description="Disordered" evidence="2">
    <location>
        <begin position="42"/>
        <end position="73"/>
    </location>
</feature>
<dbReference type="InterPro" id="IPR056884">
    <property type="entry name" value="NPHP3-like_N"/>
</dbReference>
<dbReference type="OrthoDB" id="163438at2759"/>
<protein>
    <submittedName>
        <fullName evidence="5">Uncharacterized protein</fullName>
    </submittedName>
</protein>
<sequence length="1133" mass="129140">MEQQDKPSFWTRTSKANHVQSSHEPGVGLRLASLLSAAAISASDSRQQGRFGKGRFSSLFSGKGKAGSDKSRDHSNEFIFEEEKSGTVKSDSLVEHDVRNGKVPDADPDPWIEAYEKLRNDEKAGKLVNAYEKILTHRATTKNTGTRYAEDDVQADAPNQFEGLTEADRVDMMKATLSSVLERAKQEKTWKNVALYADTLIANVGKGVGDALQAHPPAAMAWSGICLLLPIIVKPIKEEKKVTEGLEFVMNRMDWYVPLTKVVLQREWPENIALQQHRSSLRDEVVTLFKSLLQFEMECACRAYSTHTVVRVLGDIVSLSGWGDKLEAIKKHGEAIETDLQSYGINTLAEYSLQTASNTKDILAEVRKFNEVATRAEEARAAERRDDLVGLISRFGATTYRDQMEFNPKRHPGTCEWFCRHPKYTSWLNSTKNELLLVTAEPGCGKSVLARFLIETELPSQREDAVIGYFFFKDNPVQNNLVNVLSAILHQLLNLCPDVLDTLGTDIKKLSPELLKDCGQLWRLMEEACENLSERTVFCVFDAFDECNSDGRERLMRLLASHQFSKRRIRFLVTSRGYPAIVGSFRFIAENLARLEGEEKSEKDQSQNEIDIVFCHRVESLVKDRRLGRKVSELLYERLHTKGKGQRTYLWVRLVFKFLDNNYPLNLDGWRDHLDQLPEDVPGAYEKLLSNVSSIDRRHVETLLRLIYVAEEPLSLSAANIAVNLRVKYSLDSLDDLGLSDDESFKEWVINMCGFFIIEYDGKLFFIHQTAKEFLSLVEQTFMDKMSSENKKGLSVQRMLSSTEHLPKNDIQWRGSLNTEEEAHFVMTECCLANLAIYRQRPETKELEELIEDAWEYDQTVYGDGIKELKRRLCISDGFFHYSSEYWPKHFRAAKLHLADICTDGVEIWDTHQTAKQSLFQAYRLVMTNPARSAWLLSSTMMAEIEGLMKRYRYGRLLTGIGSEYVAKFSKGSDKLEAWPLTTLLSVRCSPIIFASLFGFPLFIQEWLSDNAKENAAQYSGKKCNSYSCEAETKLALVNAIVTLNGNNSREREYCISEILRYETKSALDDLSRLERLLWFGNKILDAVPGYLDQAGMKLLVRDQLKKFEAKTMPEDKQGGDSIKRKPRRAETT</sequence>
<reference evidence="5 6" key="1">
    <citation type="submission" date="2017-02" db="EMBL/GenBank/DDBJ databases">
        <title>Genomes of Trichoderma spp. with biocontrol activity.</title>
        <authorList>
            <person name="Gardiner D."/>
            <person name="Kazan K."/>
            <person name="Vos C."/>
            <person name="Harvey P."/>
        </authorList>
    </citation>
    <scope>NUCLEOTIDE SEQUENCE [LARGE SCALE GENOMIC DNA]</scope>
    <source>
        <strain evidence="5 6">Tr1</strain>
    </source>
</reference>
<dbReference type="AlphaFoldDB" id="A0A2K0TR25"/>
<dbReference type="InterPro" id="IPR027417">
    <property type="entry name" value="P-loop_NTPase"/>
</dbReference>
<proteinExistence type="predicted"/>
<feature type="region of interest" description="Disordered" evidence="2">
    <location>
        <begin position="1"/>
        <end position="25"/>
    </location>
</feature>
<evidence type="ECO:0000313" key="6">
    <source>
        <dbReference type="Proteomes" id="UP000236290"/>
    </source>
</evidence>
<organism evidence="5 6">
    <name type="scientific">Trichoderma harzianum</name>
    <name type="common">Hypocrea lixii</name>
    <dbReference type="NCBI Taxonomy" id="5544"/>
    <lineage>
        <taxon>Eukaryota</taxon>
        <taxon>Fungi</taxon>
        <taxon>Dikarya</taxon>
        <taxon>Ascomycota</taxon>
        <taxon>Pezizomycotina</taxon>
        <taxon>Sordariomycetes</taxon>
        <taxon>Hypocreomycetidae</taxon>
        <taxon>Hypocreales</taxon>
        <taxon>Hypocreaceae</taxon>
        <taxon>Trichoderma</taxon>
    </lineage>
</organism>
<dbReference type="Pfam" id="PF17100">
    <property type="entry name" value="NACHT_N"/>
    <property type="match status" value="1"/>
</dbReference>
<dbReference type="EMBL" id="MTYI01000252">
    <property type="protein sequence ID" value="PNP47985.1"/>
    <property type="molecule type" value="Genomic_DNA"/>
</dbReference>
<dbReference type="Pfam" id="PF24883">
    <property type="entry name" value="NPHP3_N"/>
    <property type="match status" value="1"/>
</dbReference>
<comment type="caution">
    <text evidence="5">The sequence shown here is derived from an EMBL/GenBank/DDBJ whole genome shotgun (WGS) entry which is preliminary data.</text>
</comment>
<dbReference type="PANTHER" id="PTHR10039:SF14">
    <property type="entry name" value="NACHT DOMAIN-CONTAINING PROTEIN"/>
    <property type="match status" value="1"/>
</dbReference>
<dbReference type="Gene3D" id="3.40.50.300">
    <property type="entry name" value="P-loop containing nucleotide triphosphate hydrolases"/>
    <property type="match status" value="1"/>
</dbReference>
<accession>A0A2K0TR25</accession>
<evidence type="ECO:0000259" key="4">
    <source>
        <dbReference type="Pfam" id="PF24883"/>
    </source>
</evidence>
<feature type="region of interest" description="Disordered" evidence="2">
    <location>
        <begin position="1111"/>
        <end position="1133"/>
    </location>
</feature>